<dbReference type="AlphaFoldDB" id="A0A7S2LLE0"/>
<dbReference type="EMBL" id="HBGY01031160">
    <property type="protein sequence ID" value="CAD9609336.1"/>
    <property type="molecule type" value="Transcribed_RNA"/>
</dbReference>
<reference evidence="1" key="1">
    <citation type="submission" date="2021-01" db="EMBL/GenBank/DDBJ databases">
        <authorList>
            <person name="Corre E."/>
            <person name="Pelletier E."/>
            <person name="Niang G."/>
            <person name="Scheremetjew M."/>
            <person name="Finn R."/>
            <person name="Kale V."/>
            <person name="Holt S."/>
            <person name="Cochrane G."/>
            <person name="Meng A."/>
            <person name="Brown T."/>
            <person name="Cohen L."/>
        </authorList>
    </citation>
    <scope>NUCLEOTIDE SEQUENCE</scope>
    <source>
        <strain evidence="1">B650</strain>
    </source>
</reference>
<organism evidence="1">
    <name type="scientific">Leptocylindrus danicus</name>
    <dbReference type="NCBI Taxonomy" id="163516"/>
    <lineage>
        <taxon>Eukaryota</taxon>
        <taxon>Sar</taxon>
        <taxon>Stramenopiles</taxon>
        <taxon>Ochrophyta</taxon>
        <taxon>Bacillariophyta</taxon>
        <taxon>Coscinodiscophyceae</taxon>
        <taxon>Chaetocerotophycidae</taxon>
        <taxon>Leptocylindrales</taxon>
        <taxon>Leptocylindraceae</taxon>
        <taxon>Leptocylindrus</taxon>
    </lineage>
</organism>
<gene>
    <name evidence="1" type="ORF">LDAN0321_LOCUS19420</name>
</gene>
<evidence type="ECO:0000313" key="1">
    <source>
        <dbReference type="EMBL" id="CAD9609336.1"/>
    </source>
</evidence>
<proteinExistence type="predicted"/>
<sequence>MMEEKSLLIVMDCSCSCEQNVCFTQNDAKTTKKIRFQQNEAFKDDSGLDLQQAIIQRIMEAHSNENQETRHCKIEGVEVYSEHLNSFVPLVDFVQDAAKHKSVRAMRCSLVTTCIATSSKDDGNTAQSSSAMKCIRWRHFDIDGEEGMPFAGAVLRIREQVNQANTGTGLNLWDGAILLAKYLERFPETVSVMFVKYYY</sequence>
<protein>
    <submittedName>
        <fullName evidence="1">Uncharacterized protein</fullName>
    </submittedName>
</protein>
<name>A0A7S2LLE0_9STRA</name>
<accession>A0A7S2LLE0</accession>